<feature type="compositionally biased region" description="Basic and acidic residues" evidence="1">
    <location>
        <begin position="105"/>
        <end position="117"/>
    </location>
</feature>
<organism evidence="3">
    <name type="scientific">viral metagenome</name>
    <dbReference type="NCBI Taxonomy" id="1070528"/>
    <lineage>
        <taxon>unclassified sequences</taxon>
        <taxon>metagenomes</taxon>
        <taxon>organismal metagenomes</taxon>
    </lineage>
</organism>
<evidence type="ECO:0000256" key="1">
    <source>
        <dbReference type="SAM" id="MobiDB-lite"/>
    </source>
</evidence>
<feature type="region of interest" description="Disordered" evidence="1">
    <location>
        <begin position="356"/>
        <end position="398"/>
    </location>
</feature>
<feature type="compositionally biased region" description="Basic and acidic residues" evidence="1">
    <location>
        <begin position="356"/>
        <end position="367"/>
    </location>
</feature>
<reference evidence="3" key="1">
    <citation type="journal article" date="2020" name="Nature">
        <title>Giant virus diversity and host interactions through global metagenomics.</title>
        <authorList>
            <person name="Schulz F."/>
            <person name="Roux S."/>
            <person name="Paez-Espino D."/>
            <person name="Jungbluth S."/>
            <person name="Walsh D.A."/>
            <person name="Denef V.J."/>
            <person name="McMahon K.D."/>
            <person name="Konstantinidis K.T."/>
            <person name="Eloe-Fadrosh E.A."/>
            <person name="Kyrpides N.C."/>
            <person name="Woyke T."/>
        </authorList>
    </citation>
    <scope>NUCLEOTIDE SEQUENCE</scope>
    <source>
        <strain evidence="3">GVMAG-M-3300009159-65</strain>
    </source>
</reference>
<feature type="compositionally biased region" description="Low complexity" evidence="1">
    <location>
        <begin position="372"/>
        <end position="392"/>
    </location>
</feature>
<accession>A0A6C0EUA3</accession>
<feature type="domain" description="NADAR" evidence="2">
    <location>
        <begin position="461"/>
        <end position="580"/>
    </location>
</feature>
<proteinExistence type="predicted"/>
<feature type="region of interest" description="Disordered" evidence="1">
    <location>
        <begin position="98"/>
        <end position="117"/>
    </location>
</feature>
<dbReference type="CDD" id="cd15457">
    <property type="entry name" value="NADAR"/>
    <property type="match status" value="1"/>
</dbReference>
<name>A0A6C0EUA3_9ZZZZ</name>
<dbReference type="Gene3D" id="1.10.357.40">
    <property type="entry name" value="YbiA-like"/>
    <property type="match status" value="1"/>
</dbReference>
<dbReference type="EMBL" id="MN738930">
    <property type="protein sequence ID" value="QHT32093.1"/>
    <property type="molecule type" value="Genomic_DNA"/>
</dbReference>
<dbReference type="InterPro" id="IPR012816">
    <property type="entry name" value="NADAR"/>
</dbReference>
<dbReference type="Pfam" id="PF08719">
    <property type="entry name" value="NADAR"/>
    <property type="match status" value="1"/>
</dbReference>
<protein>
    <recommendedName>
        <fullName evidence="2">NADAR domain-containing protein</fullName>
    </recommendedName>
</protein>
<sequence length="600" mass="67816">MDCTIGKDLNPTTCRYVDECKPGFSRNDKFRCVKDVVPKVLKSKKPTKASESLFVTTVNNVTPKRSKINLKTVKEPVKGTVPEKRSKINLKTVKTVKPTVKKSKKNENESSTEYDKNFDGLVDSNDFDSPVRKPRVAFNVSPTQKPSKSRIKRATDYFISMLKGSKSSKSKTVKSKTVKADTVKADTVKADTSKTAKTVEKSRPTNGIIRVKRTGKIYHGIKYTKKDGLGWFLLPGDLTILEHYKTTPHFQPSINGNKFDIDVEKYWNSLIPPVQNVFNKAIKLVPEGSYELLKKNNVGWLAILSHINLYRYNPYKLGLLGVWPLSKIVNSDPLKGSGFKTELVIISSCASKFPGEKDYGKKPDPKDIPLNVPSKSPVDSPKSSVDSPKSSPNESFKTKPISKDAIKDLVKTTKGMYDNTIFMFYSKSSDVTPGKGKGEHIDPDKVEQYKELKKIPKWRSKLSNFYIDEIDLDGKKWATVEHYYQGSKFKKQNPEYYNLFSLDSDSDISKDPALAKAAGGKSGKFKSKQIRPKDVEIDPDFFSGRNEIVMFKGQYAKFIQNPELTKLLYLTKNAKLVHHVRTNEPQIFYGLMYIRSLIHL</sequence>
<dbReference type="SUPFAM" id="SSF143990">
    <property type="entry name" value="YbiA-like"/>
    <property type="match status" value="1"/>
</dbReference>
<evidence type="ECO:0000259" key="2">
    <source>
        <dbReference type="Pfam" id="PF08719"/>
    </source>
</evidence>
<evidence type="ECO:0000313" key="3">
    <source>
        <dbReference type="EMBL" id="QHT32093.1"/>
    </source>
</evidence>
<dbReference type="InterPro" id="IPR037238">
    <property type="entry name" value="YbiA-like_sf"/>
</dbReference>
<dbReference type="AlphaFoldDB" id="A0A6C0EUA3"/>